<proteinExistence type="predicted"/>
<evidence type="ECO:0000256" key="1">
    <source>
        <dbReference type="SAM" id="Phobius"/>
    </source>
</evidence>
<dbReference type="RefSeq" id="WP_209737197.1">
    <property type="nucleotide sequence ID" value="NZ_CP072611.1"/>
</dbReference>
<sequence length="131" mass="13715">MTAKWVILEIIAVIAGAVLGTLVSGFAAWLFAGVGFTTALFSLSDYVLALVTVALFALLYARLPGTPAALASLALGILLPTVIDRFAFDQPLGWLALILVNLVFAVAALSAYRFVHANAAVRQVAGRAADR</sequence>
<protein>
    <submittedName>
        <fullName evidence="2">Uncharacterized protein</fullName>
    </submittedName>
</protein>
<evidence type="ECO:0000313" key="3">
    <source>
        <dbReference type="Proteomes" id="UP001597371"/>
    </source>
</evidence>
<gene>
    <name evidence="2" type="ORF">ACFSKQ_14825</name>
</gene>
<feature type="transmembrane region" description="Helical" evidence="1">
    <location>
        <begin position="68"/>
        <end position="88"/>
    </location>
</feature>
<keyword evidence="1" id="KW-0812">Transmembrane</keyword>
<feature type="transmembrane region" description="Helical" evidence="1">
    <location>
        <begin position="94"/>
        <end position="115"/>
    </location>
</feature>
<dbReference type="EMBL" id="JBHUIJ010000022">
    <property type="protein sequence ID" value="MFD2238726.1"/>
    <property type="molecule type" value="Genomic_DNA"/>
</dbReference>
<keyword evidence="1" id="KW-0472">Membrane</keyword>
<keyword evidence="3" id="KW-1185">Reference proteome</keyword>
<feature type="transmembrane region" description="Helical" evidence="1">
    <location>
        <begin position="38"/>
        <end position="61"/>
    </location>
</feature>
<organism evidence="2 3">
    <name type="scientific">Aureimonas populi</name>
    <dbReference type="NCBI Taxonomy" id="1701758"/>
    <lineage>
        <taxon>Bacteria</taxon>
        <taxon>Pseudomonadati</taxon>
        <taxon>Pseudomonadota</taxon>
        <taxon>Alphaproteobacteria</taxon>
        <taxon>Hyphomicrobiales</taxon>
        <taxon>Aurantimonadaceae</taxon>
        <taxon>Aureimonas</taxon>
    </lineage>
</organism>
<reference evidence="3" key="1">
    <citation type="journal article" date="2019" name="Int. J. Syst. Evol. Microbiol.">
        <title>The Global Catalogue of Microorganisms (GCM) 10K type strain sequencing project: providing services to taxonomists for standard genome sequencing and annotation.</title>
        <authorList>
            <consortium name="The Broad Institute Genomics Platform"/>
            <consortium name="The Broad Institute Genome Sequencing Center for Infectious Disease"/>
            <person name="Wu L."/>
            <person name="Ma J."/>
        </authorList>
    </citation>
    <scope>NUCLEOTIDE SEQUENCE [LARGE SCALE GENOMIC DNA]</scope>
    <source>
        <strain evidence="3">ZS-35-S2</strain>
    </source>
</reference>
<name>A0ABW5CQ51_9HYPH</name>
<evidence type="ECO:0000313" key="2">
    <source>
        <dbReference type="EMBL" id="MFD2238726.1"/>
    </source>
</evidence>
<comment type="caution">
    <text evidence="2">The sequence shown here is derived from an EMBL/GenBank/DDBJ whole genome shotgun (WGS) entry which is preliminary data.</text>
</comment>
<feature type="transmembrane region" description="Helical" evidence="1">
    <location>
        <begin position="7"/>
        <end position="32"/>
    </location>
</feature>
<dbReference type="Proteomes" id="UP001597371">
    <property type="component" value="Unassembled WGS sequence"/>
</dbReference>
<keyword evidence="1" id="KW-1133">Transmembrane helix</keyword>
<accession>A0ABW5CQ51</accession>